<dbReference type="Proteomes" id="UP000299102">
    <property type="component" value="Unassembled WGS sequence"/>
</dbReference>
<keyword evidence="2" id="KW-1185">Reference proteome</keyword>
<gene>
    <name evidence="1" type="ORF">EVAR_84671_1</name>
</gene>
<comment type="caution">
    <text evidence="1">The sequence shown here is derived from an EMBL/GenBank/DDBJ whole genome shotgun (WGS) entry which is preliminary data.</text>
</comment>
<dbReference type="EMBL" id="BGZK01000247">
    <property type="protein sequence ID" value="GBP31559.1"/>
    <property type="molecule type" value="Genomic_DNA"/>
</dbReference>
<accession>A0A4C1UZA3</accession>
<name>A0A4C1UZA3_EUMVA</name>
<reference evidence="1 2" key="1">
    <citation type="journal article" date="2019" name="Commun. Biol.">
        <title>The bagworm genome reveals a unique fibroin gene that provides high tensile strength.</title>
        <authorList>
            <person name="Kono N."/>
            <person name="Nakamura H."/>
            <person name="Ohtoshi R."/>
            <person name="Tomita M."/>
            <person name="Numata K."/>
            <person name="Arakawa K."/>
        </authorList>
    </citation>
    <scope>NUCLEOTIDE SEQUENCE [LARGE SCALE GENOMIC DNA]</scope>
</reference>
<proteinExistence type="predicted"/>
<sequence>MEQGGGGERRRRGARGRLPAAALARNLQGNWASVQQRPKARAAGGGAGADLAHAAVSYTAFKLISNRYDSLQQELTTKNQSSRVALEVAVNFILFFIGSNGLKSQPTPGSLAFWVLTSGLKSKCIERHHFDAPNFNLNRMIVRRKRKFSLRDESWQKAKMPNASARCSAHVVMDIDHALNHDLDRCSRSILISILLYMPVRIRF</sequence>
<dbReference type="AlphaFoldDB" id="A0A4C1UZA3"/>
<evidence type="ECO:0000313" key="1">
    <source>
        <dbReference type="EMBL" id="GBP31559.1"/>
    </source>
</evidence>
<evidence type="ECO:0000313" key="2">
    <source>
        <dbReference type="Proteomes" id="UP000299102"/>
    </source>
</evidence>
<organism evidence="1 2">
    <name type="scientific">Eumeta variegata</name>
    <name type="common">Bagworm moth</name>
    <name type="synonym">Eumeta japonica</name>
    <dbReference type="NCBI Taxonomy" id="151549"/>
    <lineage>
        <taxon>Eukaryota</taxon>
        <taxon>Metazoa</taxon>
        <taxon>Ecdysozoa</taxon>
        <taxon>Arthropoda</taxon>
        <taxon>Hexapoda</taxon>
        <taxon>Insecta</taxon>
        <taxon>Pterygota</taxon>
        <taxon>Neoptera</taxon>
        <taxon>Endopterygota</taxon>
        <taxon>Lepidoptera</taxon>
        <taxon>Glossata</taxon>
        <taxon>Ditrysia</taxon>
        <taxon>Tineoidea</taxon>
        <taxon>Psychidae</taxon>
        <taxon>Oiketicinae</taxon>
        <taxon>Eumeta</taxon>
    </lineage>
</organism>
<protein>
    <submittedName>
        <fullName evidence="1">Uncharacterized protein</fullName>
    </submittedName>
</protein>